<feature type="domain" description="Carbohydrate kinase PfkB" evidence="1">
    <location>
        <begin position="25"/>
        <end position="111"/>
    </location>
</feature>
<dbReference type="Proteomes" id="UP000717328">
    <property type="component" value="Unassembled WGS sequence"/>
</dbReference>
<evidence type="ECO:0000313" key="3">
    <source>
        <dbReference type="Proteomes" id="UP000717328"/>
    </source>
</evidence>
<dbReference type="InterPro" id="IPR011611">
    <property type="entry name" value="PfkB_dom"/>
</dbReference>
<dbReference type="Gene3D" id="3.40.1190.20">
    <property type="match status" value="1"/>
</dbReference>
<comment type="caution">
    <text evidence="2">The sequence shown here is derived from an EMBL/GenBank/DDBJ whole genome shotgun (WGS) entry which is preliminary data.</text>
</comment>
<name>A0A9P7KN44_9AGAR</name>
<accession>A0A9P7KN44</accession>
<dbReference type="PANTHER" id="PTHR47098:SF2">
    <property type="entry name" value="PROTEIN MAK32"/>
    <property type="match status" value="1"/>
</dbReference>
<reference evidence="2" key="1">
    <citation type="submission" date="2021-02" db="EMBL/GenBank/DDBJ databases">
        <authorList>
            <person name="Nieuwenhuis M."/>
            <person name="Van De Peppel L.J.J."/>
        </authorList>
    </citation>
    <scope>NUCLEOTIDE SEQUENCE</scope>
    <source>
        <strain evidence="2">D49</strain>
    </source>
</reference>
<reference evidence="2" key="2">
    <citation type="submission" date="2021-10" db="EMBL/GenBank/DDBJ databases">
        <title>Phylogenomics reveals ancestral predisposition of the termite-cultivated fungus Termitomyces towards a domesticated lifestyle.</title>
        <authorList>
            <person name="Auxier B."/>
            <person name="Grum-Grzhimaylo A."/>
            <person name="Cardenas M.E."/>
            <person name="Lodge J.D."/>
            <person name="Laessoe T."/>
            <person name="Pedersen O."/>
            <person name="Smith M.E."/>
            <person name="Kuyper T.W."/>
            <person name="Franco-Molano E.A."/>
            <person name="Baroni T.J."/>
            <person name="Aanen D.K."/>
        </authorList>
    </citation>
    <scope>NUCLEOTIDE SEQUENCE</scope>
    <source>
        <strain evidence="2">D49</strain>
    </source>
</reference>
<dbReference type="SUPFAM" id="SSF53613">
    <property type="entry name" value="Ribokinase-like"/>
    <property type="match status" value="1"/>
</dbReference>
<keyword evidence="3" id="KW-1185">Reference proteome</keyword>
<evidence type="ECO:0000259" key="1">
    <source>
        <dbReference type="Pfam" id="PF00294"/>
    </source>
</evidence>
<dbReference type="AlphaFoldDB" id="A0A9P7KN44"/>
<dbReference type="Pfam" id="PF00294">
    <property type="entry name" value="PfkB"/>
    <property type="match status" value="1"/>
</dbReference>
<evidence type="ECO:0000313" key="2">
    <source>
        <dbReference type="EMBL" id="KAG5654465.1"/>
    </source>
</evidence>
<dbReference type="PANTHER" id="PTHR47098">
    <property type="entry name" value="PROTEIN MAK32"/>
    <property type="match status" value="1"/>
</dbReference>
<protein>
    <recommendedName>
        <fullName evidence="1">Carbohydrate kinase PfkB domain-containing protein</fullName>
    </recommendedName>
</protein>
<organism evidence="2 3">
    <name type="scientific">Sphagnurus paluster</name>
    <dbReference type="NCBI Taxonomy" id="117069"/>
    <lineage>
        <taxon>Eukaryota</taxon>
        <taxon>Fungi</taxon>
        <taxon>Dikarya</taxon>
        <taxon>Basidiomycota</taxon>
        <taxon>Agaricomycotina</taxon>
        <taxon>Agaricomycetes</taxon>
        <taxon>Agaricomycetidae</taxon>
        <taxon>Agaricales</taxon>
        <taxon>Tricholomatineae</taxon>
        <taxon>Lyophyllaceae</taxon>
        <taxon>Sphagnurus</taxon>
    </lineage>
</organism>
<gene>
    <name evidence="2" type="ORF">H0H81_001964</name>
</gene>
<sequence length="143" mass="15469">MPLPPTRTLIEEATDRFLEYGVGAAQKGWVIIRSGELGAYVKNLEGPGKWVQAFWSYNSEDITRVVDVTGAGNSFLGGLAAGIILTNNVVKGIVATFYASISASFTIEQEGLPILSQNEEGHSVWNGDDPQRRLEALLTREGS</sequence>
<dbReference type="InterPro" id="IPR029056">
    <property type="entry name" value="Ribokinase-like"/>
</dbReference>
<proteinExistence type="predicted"/>
<dbReference type="EMBL" id="JABCKI010000007">
    <property type="protein sequence ID" value="KAG5654465.1"/>
    <property type="molecule type" value="Genomic_DNA"/>
</dbReference>
<dbReference type="OrthoDB" id="497927at2759"/>